<feature type="transmembrane region" description="Helical" evidence="9">
    <location>
        <begin position="70"/>
        <end position="91"/>
    </location>
</feature>
<dbReference type="InterPro" id="IPR042193">
    <property type="entry name" value="FHIPEP_3"/>
</dbReference>
<evidence type="ECO:0000256" key="7">
    <source>
        <dbReference type="ARBA" id="ARBA00022989"/>
    </source>
</evidence>
<dbReference type="Pfam" id="PF00771">
    <property type="entry name" value="FHIPEP"/>
    <property type="match status" value="1"/>
</dbReference>
<evidence type="ECO:0000256" key="2">
    <source>
        <dbReference type="ARBA" id="ARBA00008835"/>
    </source>
</evidence>
<dbReference type="Gene3D" id="3.40.5.40">
    <property type="entry name" value="FHIPEP family, domain 2"/>
    <property type="match status" value="1"/>
</dbReference>
<name>A0AA95GBE9_9GAMM</name>
<keyword evidence="8 9" id="KW-0472">Membrane</keyword>
<organism evidence="10 11">
    <name type="scientific">Arsenophonus nasoniae</name>
    <name type="common">son-killer infecting Nasonia vitripennis</name>
    <dbReference type="NCBI Taxonomy" id="638"/>
    <lineage>
        <taxon>Bacteria</taxon>
        <taxon>Pseudomonadati</taxon>
        <taxon>Pseudomonadota</taxon>
        <taxon>Gammaproteobacteria</taxon>
        <taxon>Enterobacterales</taxon>
        <taxon>Morganellaceae</taxon>
        <taxon>Arsenophonus</taxon>
    </lineage>
</organism>
<feature type="transmembrane region" description="Helical" evidence="9">
    <location>
        <begin position="15"/>
        <end position="33"/>
    </location>
</feature>
<feature type="transmembrane region" description="Helical" evidence="9">
    <location>
        <begin position="39"/>
        <end position="58"/>
    </location>
</feature>
<proteinExistence type="inferred from homology"/>
<dbReference type="PANTHER" id="PTHR30161:SF2">
    <property type="entry name" value="INVASION PROTEIN INVA"/>
    <property type="match status" value="1"/>
</dbReference>
<dbReference type="EMBL" id="CP123498">
    <property type="protein sequence ID" value="WGL95092.1"/>
    <property type="molecule type" value="Genomic_DNA"/>
</dbReference>
<dbReference type="Proteomes" id="UP001177597">
    <property type="component" value="Chromosome"/>
</dbReference>
<evidence type="ECO:0000256" key="5">
    <source>
        <dbReference type="ARBA" id="ARBA00022519"/>
    </source>
</evidence>
<evidence type="ECO:0000256" key="9">
    <source>
        <dbReference type="SAM" id="Phobius"/>
    </source>
</evidence>
<comment type="similarity">
    <text evidence="2">Belongs to the FHIPEP (flagella/HR/invasion proteins export pore) family.</text>
</comment>
<dbReference type="InterPro" id="IPR042196">
    <property type="entry name" value="FHIPEP_4"/>
</dbReference>
<dbReference type="GO" id="GO:0005886">
    <property type="term" value="C:plasma membrane"/>
    <property type="evidence" value="ECO:0007669"/>
    <property type="project" value="UniProtKB-SubCell"/>
</dbReference>
<dbReference type="Gene3D" id="3.40.50.12790">
    <property type="entry name" value="FHIPEP family, domain 4"/>
    <property type="match status" value="1"/>
</dbReference>
<dbReference type="RefSeq" id="WP_280629161.1">
    <property type="nucleotide sequence ID" value="NZ_CP123498.1"/>
</dbReference>
<dbReference type="InterPro" id="IPR001712">
    <property type="entry name" value="T3SS_FHIPEP"/>
</dbReference>
<keyword evidence="5" id="KW-0997">Cell inner membrane</keyword>
<dbReference type="NCBIfam" id="NF011865">
    <property type="entry name" value="PRK15337.1"/>
    <property type="match status" value="1"/>
</dbReference>
<dbReference type="NCBIfam" id="TIGR01399">
    <property type="entry name" value="hrcV"/>
    <property type="match status" value="1"/>
</dbReference>
<evidence type="ECO:0000256" key="6">
    <source>
        <dbReference type="ARBA" id="ARBA00022692"/>
    </source>
</evidence>
<keyword evidence="3" id="KW-0813">Transport</keyword>
<feature type="transmembrane region" description="Helical" evidence="9">
    <location>
        <begin position="281"/>
        <end position="314"/>
    </location>
</feature>
<dbReference type="PRINTS" id="PR00949">
    <property type="entry name" value="TYPE3IMAPROT"/>
</dbReference>
<evidence type="ECO:0000256" key="3">
    <source>
        <dbReference type="ARBA" id="ARBA00022448"/>
    </source>
</evidence>
<dbReference type="PROSITE" id="PS00994">
    <property type="entry name" value="FHIPEP"/>
    <property type="match status" value="1"/>
</dbReference>
<protein>
    <submittedName>
        <fullName evidence="10">EscV/YscV/HrcV family type III secretion system export apparatus protein</fullName>
    </submittedName>
</protein>
<dbReference type="InterPro" id="IPR006302">
    <property type="entry name" value="T3SS_HrcV"/>
</dbReference>
<sequence>MLQSVLLQIRNKPELIVLGIMILVIAMLILPLPTYIVDLLIGLNIVISLLVLMSSFYITKIIHFTSFPALLLITTLFRLALSISTSRLILLDADAGDIITSFGQFVIGDNLVVGLVIFAIVTVVQFIVITKGSERVAEVAARFSLDAMPGKQMSIDADLKSGIIDNEGVKHRRIELEQESQLYGAFDGAMKFIKGDAIAGIVIIFVNFLGGISVGMVQMGFSFSEALTTYTMLTIGDGLVAQIPALLISISAGSIVTRVGGTQKNLGQNIIKELFSHDFSLIITAVLTFIMGFLPGFPTLIFILLSILISASYLRKTLANKKITKNQKKIISQHSSINNRENNIQSQSNEDISYHEAVPLIISISEQHKDYIENNQLTQWLKNQILIQYGLLLPDFIINYSAELEPYKVIILVNEVKSAEFHIIFQSYRVLNKTSEFGQLGLKNQTTQKQGEIYYWVQQEEKNKLEPLGYLFASDISEFYCYFSQVITRNISEFFGIQETKDLLDQLERKYPELLKECYRHVSIQRITEVLQRLLQEQISIRNIKIILGGLVQWGPKEKDPIMLVEQIRTLLARYITASFIFQQKLHVLIVSAELEEIIRQGIRQTSAGSFLNLEPAQLDLVQDRLLVAIKENYTTPKIVLLCSVDVRRFITKILATHYPGLNVLSFAEITEGTEVNIIKTI</sequence>
<dbReference type="GO" id="GO:0009306">
    <property type="term" value="P:protein secretion"/>
    <property type="evidence" value="ECO:0007669"/>
    <property type="project" value="InterPro"/>
</dbReference>
<dbReference type="AlphaFoldDB" id="A0AA95GBE9"/>
<dbReference type="InterPro" id="IPR025505">
    <property type="entry name" value="FHIPEP_CS"/>
</dbReference>
<dbReference type="Gene3D" id="3.40.30.60">
    <property type="entry name" value="FHIPEP family, domain 1"/>
    <property type="match status" value="1"/>
</dbReference>
<keyword evidence="4" id="KW-1003">Cell membrane</keyword>
<comment type="subcellular location">
    <subcellularLocation>
        <location evidence="1">Cell inner membrane</location>
        <topology evidence="1">Multi-pass membrane protein</topology>
    </subcellularLocation>
</comment>
<accession>A0AA95GBE9</accession>
<feature type="transmembrane region" description="Helical" evidence="9">
    <location>
        <begin position="239"/>
        <end position="260"/>
    </location>
</feature>
<evidence type="ECO:0000256" key="8">
    <source>
        <dbReference type="ARBA" id="ARBA00023136"/>
    </source>
</evidence>
<evidence type="ECO:0000313" key="10">
    <source>
        <dbReference type="EMBL" id="WGL95092.1"/>
    </source>
</evidence>
<keyword evidence="6 9" id="KW-0812">Transmembrane</keyword>
<keyword evidence="7 9" id="KW-1133">Transmembrane helix</keyword>
<dbReference type="PIRSF" id="PIRSF005419">
    <property type="entry name" value="FlhA"/>
    <property type="match status" value="1"/>
</dbReference>
<reference evidence="10" key="1">
    <citation type="submission" date="2023-04" db="EMBL/GenBank/DDBJ databases">
        <title>Genome dynamics across the evolutionary transition to endosymbiosis.</title>
        <authorList>
            <person name="Siozios S."/>
            <person name="Nadal-Jimenez P."/>
            <person name="Azagi T."/>
            <person name="Sprong H."/>
            <person name="Frost C.L."/>
            <person name="Parratt S.R."/>
            <person name="Taylor G."/>
            <person name="Brettell L."/>
            <person name="Lew K.C."/>
            <person name="Croft L."/>
            <person name="King K.C."/>
            <person name="Brockhurst M.A."/>
            <person name="Hypsa V."/>
            <person name="Novakova E."/>
            <person name="Darby A.C."/>
            <person name="Hurst G.D.D."/>
        </authorList>
    </citation>
    <scope>NUCLEOTIDE SEQUENCE</scope>
    <source>
        <strain evidence="10">AIh</strain>
    </source>
</reference>
<evidence type="ECO:0000256" key="4">
    <source>
        <dbReference type="ARBA" id="ARBA00022475"/>
    </source>
</evidence>
<dbReference type="Gene3D" id="1.10.8.540">
    <property type="entry name" value="FHIPEP family, domain 3"/>
    <property type="match status" value="1"/>
</dbReference>
<feature type="transmembrane region" description="Helical" evidence="9">
    <location>
        <begin position="197"/>
        <end position="219"/>
    </location>
</feature>
<feature type="transmembrane region" description="Helical" evidence="9">
    <location>
        <begin position="111"/>
        <end position="129"/>
    </location>
</feature>
<dbReference type="InterPro" id="IPR042194">
    <property type="entry name" value="FHIPEP_1"/>
</dbReference>
<dbReference type="PANTHER" id="PTHR30161">
    <property type="entry name" value="FLAGELLAR EXPORT PROTEIN, MEMBRANE FLHA SUBUNIT-RELATED"/>
    <property type="match status" value="1"/>
</dbReference>
<evidence type="ECO:0000256" key="1">
    <source>
        <dbReference type="ARBA" id="ARBA00004429"/>
    </source>
</evidence>
<gene>
    <name evidence="10" type="ORF">QE207_15725</name>
</gene>
<evidence type="ECO:0000313" key="11">
    <source>
        <dbReference type="Proteomes" id="UP001177597"/>
    </source>
</evidence>